<comment type="caution">
    <text evidence="1">The sequence shown here is derived from an EMBL/GenBank/DDBJ whole genome shotgun (WGS) entry which is preliminary data.</text>
</comment>
<evidence type="ECO:0000313" key="2">
    <source>
        <dbReference type="Proteomes" id="UP000235145"/>
    </source>
</evidence>
<dbReference type="SUPFAM" id="SSF90209">
    <property type="entry name" value="Ran binding protein zinc finger-like"/>
    <property type="match status" value="1"/>
</dbReference>
<dbReference type="EMBL" id="NBSK02000007">
    <property type="protein sequence ID" value="KAJ0198062.1"/>
    <property type="molecule type" value="Genomic_DNA"/>
</dbReference>
<accession>A0A9R1X6Z3</accession>
<dbReference type="PANTHER" id="PTHR46622">
    <property type="entry name" value="DNA-DEPENDENT METALLOPROTEASE WSS1"/>
    <property type="match status" value="1"/>
</dbReference>
<reference evidence="1 2" key="1">
    <citation type="journal article" date="2017" name="Nat. Commun.">
        <title>Genome assembly with in vitro proximity ligation data and whole-genome triplication in lettuce.</title>
        <authorList>
            <person name="Reyes-Chin-Wo S."/>
            <person name="Wang Z."/>
            <person name="Yang X."/>
            <person name="Kozik A."/>
            <person name="Arikit S."/>
            <person name="Song C."/>
            <person name="Xia L."/>
            <person name="Froenicke L."/>
            <person name="Lavelle D.O."/>
            <person name="Truco M.J."/>
            <person name="Xia R."/>
            <person name="Zhu S."/>
            <person name="Xu C."/>
            <person name="Xu H."/>
            <person name="Xu X."/>
            <person name="Cox K."/>
            <person name="Korf I."/>
            <person name="Meyers B.C."/>
            <person name="Michelmore R.W."/>
        </authorList>
    </citation>
    <scope>NUCLEOTIDE SEQUENCE [LARGE SCALE GENOMIC DNA]</scope>
    <source>
        <strain evidence="2">cv. Salinas</strain>
        <tissue evidence="1">Seedlings</tissue>
    </source>
</reference>
<dbReference type="AlphaFoldDB" id="A0A9R1X6Z3"/>
<organism evidence="1 2">
    <name type="scientific">Lactuca sativa</name>
    <name type="common">Garden lettuce</name>
    <dbReference type="NCBI Taxonomy" id="4236"/>
    <lineage>
        <taxon>Eukaryota</taxon>
        <taxon>Viridiplantae</taxon>
        <taxon>Streptophyta</taxon>
        <taxon>Embryophyta</taxon>
        <taxon>Tracheophyta</taxon>
        <taxon>Spermatophyta</taxon>
        <taxon>Magnoliopsida</taxon>
        <taxon>eudicotyledons</taxon>
        <taxon>Gunneridae</taxon>
        <taxon>Pentapetalae</taxon>
        <taxon>asterids</taxon>
        <taxon>campanulids</taxon>
        <taxon>Asterales</taxon>
        <taxon>Asteraceae</taxon>
        <taxon>Cichorioideae</taxon>
        <taxon>Cichorieae</taxon>
        <taxon>Lactucinae</taxon>
        <taxon>Lactuca</taxon>
    </lineage>
</organism>
<keyword evidence="2" id="KW-1185">Reference proteome</keyword>
<evidence type="ECO:0000313" key="1">
    <source>
        <dbReference type="EMBL" id="KAJ0198062.1"/>
    </source>
</evidence>
<gene>
    <name evidence="1" type="ORF">LSAT_V11C700378630</name>
</gene>
<proteinExistence type="predicted"/>
<dbReference type="Proteomes" id="UP000235145">
    <property type="component" value="Unassembled WGS sequence"/>
</dbReference>
<dbReference type="InterPro" id="IPR053000">
    <property type="entry name" value="WSS1-like_metalloprotease"/>
</dbReference>
<protein>
    <submittedName>
        <fullName evidence="1">Uncharacterized protein</fullName>
    </submittedName>
</protein>
<dbReference type="InterPro" id="IPR036443">
    <property type="entry name" value="Znf_RanBP2_sf"/>
</dbReference>
<sequence length="125" mass="14194">MRLIRKEVLIQNHAFFDLTSSPKSYKRSRHEYDDLEKTCIDLTSSASTGGCNNDIHEPSSSWDYRMCTLLNPVLAPVCELCGTHKPKYVEDNYKTWSCKLCTLENNVTLEKYGACDIGDILIANP</sequence>
<dbReference type="PANTHER" id="PTHR46622:SF3">
    <property type="entry name" value="ZINC ION BINDING PROTEIN"/>
    <property type="match status" value="1"/>
</dbReference>
<name>A0A9R1X6Z3_LACSA</name>